<dbReference type="AlphaFoldDB" id="A0A918JMZ6"/>
<dbReference type="Proteomes" id="UP000631300">
    <property type="component" value="Unassembled WGS sequence"/>
</dbReference>
<evidence type="ECO:0000313" key="1">
    <source>
        <dbReference type="EMBL" id="GGW90579.1"/>
    </source>
</evidence>
<reference evidence="1" key="1">
    <citation type="journal article" date="2014" name="Int. J. Syst. Evol. Microbiol.">
        <title>Complete genome sequence of Corynebacterium casei LMG S-19264T (=DSM 44701T), isolated from a smear-ripened cheese.</title>
        <authorList>
            <consortium name="US DOE Joint Genome Institute (JGI-PGF)"/>
            <person name="Walter F."/>
            <person name="Albersmeier A."/>
            <person name="Kalinowski J."/>
            <person name="Ruckert C."/>
        </authorList>
    </citation>
    <scope>NUCLEOTIDE SEQUENCE</scope>
    <source>
        <strain evidence="1">KCTC 22164</strain>
    </source>
</reference>
<reference evidence="1" key="2">
    <citation type="submission" date="2020-09" db="EMBL/GenBank/DDBJ databases">
        <authorList>
            <person name="Sun Q."/>
            <person name="Kim S."/>
        </authorList>
    </citation>
    <scope>NUCLEOTIDE SEQUENCE</scope>
    <source>
        <strain evidence="1">KCTC 22164</strain>
    </source>
</reference>
<comment type="caution">
    <text evidence="1">The sequence shown here is derived from an EMBL/GenBank/DDBJ whole genome shotgun (WGS) entry which is preliminary data.</text>
</comment>
<sequence length="57" mass="6162">MGQYSQVKPFFAMRLAIHRLTCCVKASSKGADKFIAAQAHSQVPGQGNLIDANKETP</sequence>
<keyword evidence="2" id="KW-1185">Reference proteome</keyword>
<gene>
    <name evidence="1" type="ORF">GCM10007391_26020</name>
</gene>
<dbReference type="EMBL" id="BMXP01000007">
    <property type="protein sequence ID" value="GGW90579.1"/>
    <property type="molecule type" value="Genomic_DNA"/>
</dbReference>
<protein>
    <submittedName>
        <fullName evidence="1">Uncharacterized protein</fullName>
    </submittedName>
</protein>
<proteinExistence type="predicted"/>
<name>A0A918JMZ6_9ALTE</name>
<accession>A0A918JMZ6</accession>
<evidence type="ECO:0000313" key="2">
    <source>
        <dbReference type="Proteomes" id="UP000631300"/>
    </source>
</evidence>
<organism evidence="1 2">
    <name type="scientific">Alteromonas halophila</name>
    <dbReference type="NCBI Taxonomy" id="516698"/>
    <lineage>
        <taxon>Bacteria</taxon>
        <taxon>Pseudomonadati</taxon>
        <taxon>Pseudomonadota</taxon>
        <taxon>Gammaproteobacteria</taxon>
        <taxon>Alteromonadales</taxon>
        <taxon>Alteromonadaceae</taxon>
        <taxon>Alteromonas/Salinimonas group</taxon>
        <taxon>Alteromonas</taxon>
    </lineage>
</organism>